<evidence type="ECO:0000313" key="4">
    <source>
        <dbReference type="Proteomes" id="UP001500121"/>
    </source>
</evidence>
<dbReference type="Pfam" id="PF13472">
    <property type="entry name" value="Lipase_GDSL_2"/>
    <property type="match status" value="1"/>
</dbReference>
<accession>A0ABP8Z9H9</accession>
<dbReference type="Gene3D" id="3.40.50.1110">
    <property type="entry name" value="SGNH hydrolase"/>
    <property type="match status" value="1"/>
</dbReference>
<organism evidence="3 4">
    <name type="scientific">Amnibacterium soli</name>
    <dbReference type="NCBI Taxonomy" id="1282736"/>
    <lineage>
        <taxon>Bacteria</taxon>
        <taxon>Bacillati</taxon>
        <taxon>Actinomycetota</taxon>
        <taxon>Actinomycetes</taxon>
        <taxon>Micrococcales</taxon>
        <taxon>Microbacteriaceae</taxon>
        <taxon>Amnibacterium</taxon>
    </lineage>
</organism>
<name>A0ABP8Z9H9_9MICO</name>
<dbReference type="Proteomes" id="UP001500121">
    <property type="component" value="Unassembled WGS sequence"/>
</dbReference>
<dbReference type="InterPro" id="IPR029016">
    <property type="entry name" value="GAF-like_dom_sf"/>
</dbReference>
<dbReference type="SUPFAM" id="SSF55781">
    <property type="entry name" value="GAF domain-like"/>
    <property type="match status" value="1"/>
</dbReference>
<evidence type="ECO:0000259" key="1">
    <source>
        <dbReference type="Pfam" id="PF01590"/>
    </source>
</evidence>
<dbReference type="InterPro" id="IPR003018">
    <property type="entry name" value="GAF"/>
</dbReference>
<dbReference type="SUPFAM" id="SSF52266">
    <property type="entry name" value="SGNH hydrolase"/>
    <property type="match status" value="1"/>
</dbReference>
<reference evidence="4" key="1">
    <citation type="journal article" date="2019" name="Int. J. Syst. Evol. Microbiol.">
        <title>The Global Catalogue of Microorganisms (GCM) 10K type strain sequencing project: providing services to taxonomists for standard genome sequencing and annotation.</title>
        <authorList>
            <consortium name="The Broad Institute Genomics Platform"/>
            <consortium name="The Broad Institute Genome Sequencing Center for Infectious Disease"/>
            <person name="Wu L."/>
            <person name="Ma J."/>
        </authorList>
    </citation>
    <scope>NUCLEOTIDE SEQUENCE [LARGE SCALE GENOMIC DNA]</scope>
    <source>
        <strain evidence="4">JCM 19015</strain>
    </source>
</reference>
<feature type="domain" description="GAF" evidence="1">
    <location>
        <begin position="269"/>
        <end position="383"/>
    </location>
</feature>
<protein>
    <recommendedName>
        <fullName evidence="5">SGNH hydrolase-type esterase domain-containing protein</fullName>
    </recommendedName>
</protein>
<evidence type="ECO:0008006" key="5">
    <source>
        <dbReference type="Google" id="ProtNLM"/>
    </source>
</evidence>
<dbReference type="InterPro" id="IPR013830">
    <property type="entry name" value="SGNH_hydro"/>
</dbReference>
<dbReference type="PANTHER" id="PTHR43102:SF2">
    <property type="entry name" value="GAF DOMAIN-CONTAINING PROTEIN"/>
    <property type="match status" value="1"/>
</dbReference>
<dbReference type="InterPro" id="IPR036514">
    <property type="entry name" value="SGNH_hydro_sf"/>
</dbReference>
<dbReference type="Gene3D" id="3.30.450.40">
    <property type="match status" value="1"/>
</dbReference>
<dbReference type="PANTHER" id="PTHR43102">
    <property type="entry name" value="SLR1143 PROTEIN"/>
    <property type="match status" value="1"/>
</dbReference>
<proteinExistence type="predicted"/>
<dbReference type="RefSeq" id="WP_345481365.1">
    <property type="nucleotide sequence ID" value="NZ_BAABLP010000004.1"/>
</dbReference>
<dbReference type="Pfam" id="PF01590">
    <property type="entry name" value="GAF"/>
    <property type="match status" value="1"/>
</dbReference>
<sequence>MRVTALLAPFAARWSQRVRNELDLVPHPADAARQFVAGPDPDRVLVLGNGPAVGFGVLTQELSLPGHLARRLAAGTGRGASVDVVARRGVTAAAAPALLGEARTSRYDAVVLCIGASDAYNLLAEERWRADLGRLLDAVRAATAPETAIAVLAIRPVQRPSAALGQAGSLVDGHAARLDRIAQEVCDRRHGVVHVTAAGALPEAPRSAEAYDRLAGLIAPVLVEHLDRLAARPAPASARPLRAQPDPEDERQAALDRTGLVAAGSSPRLDRLLRTARDLFGTTGAAVTLVDGDRVVLKSSVGMDPHDIPRSVSPCDRTIRQHGTTVLGDLRGEPIAADGWRFYAGHPLESPDGYRIGALCLLDTRPHEPHGVDRVALAEAAARIEAQLWAEVAAQMEHDAAAEQPRQRLAAS</sequence>
<evidence type="ECO:0000313" key="3">
    <source>
        <dbReference type="EMBL" id="GAA4750141.1"/>
    </source>
</evidence>
<dbReference type="EMBL" id="BAABLP010000004">
    <property type="protein sequence ID" value="GAA4750141.1"/>
    <property type="molecule type" value="Genomic_DNA"/>
</dbReference>
<evidence type="ECO:0000259" key="2">
    <source>
        <dbReference type="Pfam" id="PF13472"/>
    </source>
</evidence>
<keyword evidence="4" id="KW-1185">Reference proteome</keyword>
<comment type="caution">
    <text evidence="3">The sequence shown here is derived from an EMBL/GenBank/DDBJ whole genome shotgun (WGS) entry which is preliminary data.</text>
</comment>
<gene>
    <name evidence="3" type="ORF">GCM10025783_23290</name>
</gene>
<feature type="domain" description="SGNH hydrolase-type esterase" evidence="2">
    <location>
        <begin position="53"/>
        <end position="211"/>
    </location>
</feature>